<dbReference type="EMBL" id="AP012204">
    <property type="protein sequence ID" value="BAK35967.1"/>
    <property type="molecule type" value="Genomic_DNA"/>
</dbReference>
<accession>F5XJR7</accession>
<gene>
    <name evidence="2" type="ordered locus">MLP_29530</name>
</gene>
<dbReference type="STRING" id="1032480.MLP_29530"/>
<dbReference type="AlphaFoldDB" id="F5XJR7"/>
<dbReference type="KEGG" id="mph:MLP_29530"/>
<feature type="region of interest" description="Disordered" evidence="1">
    <location>
        <begin position="75"/>
        <end position="95"/>
    </location>
</feature>
<keyword evidence="3" id="KW-1185">Reference proteome</keyword>
<reference evidence="2 3" key="1">
    <citation type="submission" date="2011-05" db="EMBL/GenBank/DDBJ databases">
        <title>Whole genome sequence of Microlunatus phosphovorus NM-1.</title>
        <authorList>
            <person name="Hosoyama A."/>
            <person name="Sasaki K."/>
            <person name="Harada T."/>
            <person name="Igarashi R."/>
            <person name="Kawakoshi A."/>
            <person name="Sasagawa M."/>
            <person name="Fukada J."/>
            <person name="Nakamura S."/>
            <person name="Katano Y."/>
            <person name="Hanada S."/>
            <person name="Kamagata Y."/>
            <person name="Nakamura N."/>
            <person name="Yamazaki S."/>
            <person name="Fujita N."/>
        </authorList>
    </citation>
    <scope>NUCLEOTIDE SEQUENCE [LARGE SCALE GENOMIC DNA]</scope>
    <source>
        <strain evidence="3">ATCC 700054 / DSM 10555 / JCM 9379 / NBRC 101784 / NCIMB 13414 / VKM Ac-1990 / NM-1</strain>
    </source>
</reference>
<dbReference type="HOGENOM" id="CLU_2369698_0_0_11"/>
<dbReference type="Proteomes" id="UP000007947">
    <property type="component" value="Chromosome"/>
</dbReference>
<name>F5XJR7_MICPN</name>
<protein>
    <submittedName>
        <fullName evidence="2">Uncharacterized protein</fullName>
    </submittedName>
</protein>
<evidence type="ECO:0000256" key="1">
    <source>
        <dbReference type="SAM" id="MobiDB-lite"/>
    </source>
</evidence>
<evidence type="ECO:0000313" key="3">
    <source>
        <dbReference type="Proteomes" id="UP000007947"/>
    </source>
</evidence>
<proteinExistence type="predicted"/>
<organism evidence="2 3">
    <name type="scientific">Microlunatus phosphovorus (strain ATCC 700054 / DSM 10555 / JCM 9379 / NBRC 101784 / NCIMB 13414 / VKM Ac-1990 / NM-1)</name>
    <dbReference type="NCBI Taxonomy" id="1032480"/>
    <lineage>
        <taxon>Bacteria</taxon>
        <taxon>Bacillati</taxon>
        <taxon>Actinomycetota</taxon>
        <taxon>Actinomycetes</taxon>
        <taxon>Propionibacteriales</taxon>
        <taxon>Propionibacteriaceae</taxon>
        <taxon>Microlunatus</taxon>
    </lineage>
</organism>
<feature type="compositionally biased region" description="Gly residues" evidence="1">
    <location>
        <begin position="78"/>
        <end position="95"/>
    </location>
</feature>
<evidence type="ECO:0000313" key="2">
    <source>
        <dbReference type="EMBL" id="BAK35967.1"/>
    </source>
</evidence>
<sequence length="95" mass="9585">MTAAEKGPHRSGEAGLLLVVPEMLGQITATYDDVAWVGTGGESRHHDHLEGLVGVGRDVIAGPAWTHTTYAAAPEHFGAGGTGPDGPGIEEGGGT</sequence>